<dbReference type="PANTHER" id="PTHR28207">
    <property type="entry name" value="ATP SYNTHASE SUBUNIT H, MITOCHONDRIAL"/>
    <property type="match status" value="1"/>
</dbReference>
<gene>
    <name evidence="1" type="ORF">HF325_002535</name>
</gene>
<dbReference type="Proteomes" id="UP000649328">
    <property type="component" value="Unassembled WGS sequence"/>
</dbReference>
<name>A0A8H7GT72_9ASCO</name>
<dbReference type="OrthoDB" id="274752at2759"/>
<dbReference type="PANTHER" id="PTHR28207:SF1">
    <property type="entry name" value="ATP SYNTHASE SUBUNIT H, MITOCHONDRIAL"/>
    <property type="match status" value="1"/>
</dbReference>
<keyword evidence="2" id="KW-1185">Reference proteome</keyword>
<organism evidence="1 2">
    <name type="scientific">Metschnikowia pulcherrima</name>
    <dbReference type="NCBI Taxonomy" id="27326"/>
    <lineage>
        <taxon>Eukaryota</taxon>
        <taxon>Fungi</taxon>
        <taxon>Dikarya</taxon>
        <taxon>Ascomycota</taxon>
        <taxon>Saccharomycotina</taxon>
        <taxon>Pichiomycetes</taxon>
        <taxon>Metschnikowiaceae</taxon>
        <taxon>Metschnikowia</taxon>
    </lineage>
</organism>
<comment type="caution">
    <text evidence="1">The sequence shown here is derived from an EMBL/GenBank/DDBJ whole genome shotgun (WGS) entry which is preliminary data.</text>
</comment>
<sequence>MTFIKVLENAQTSAQTFPSIFDLFFPAILTIQRALSARRFLSATPQRSNLISELYVSQIKQFKPTQTSSDVSEAVKKFQLPAKPSIPSEEVTADAVSSYESAAVETASLPSSASEPAAEEDWFVFEEAEAEHH</sequence>
<accession>A0A8H7GT72</accession>
<evidence type="ECO:0000313" key="2">
    <source>
        <dbReference type="Proteomes" id="UP000649328"/>
    </source>
</evidence>
<reference evidence="1" key="1">
    <citation type="submission" date="2020-10" db="EMBL/GenBank/DDBJ databases">
        <title>The Whole-Genome Sequence of Metschnikowia persimmonesis, a Novel Endophytic Yeast Species Isolated from Medicinal Plant Diospyros kaki Thumb.</title>
        <authorList>
            <person name="Rahmat E."/>
            <person name="Kang Y."/>
        </authorList>
    </citation>
    <scope>NUCLEOTIDE SEQUENCE</scope>
    <source>
        <strain evidence="1">KIOM G15050</strain>
    </source>
</reference>
<proteinExistence type="predicted"/>
<dbReference type="GO" id="GO:0046933">
    <property type="term" value="F:proton-transporting ATP synthase activity, rotational mechanism"/>
    <property type="evidence" value="ECO:0007669"/>
    <property type="project" value="TreeGrafter"/>
</dbReference>
<dbReference type="Pfam" id="PF10775">
    <property type="entry name" value="ATP_sub_h"/>
    <property type="match status" value="1"/>
</dbReference>
<protein>
    <submittedName>
        <fullName evidence="1">Uncharacterized protein</fullName>
    </submittedName>
</protein>
<dbReference type="EMBL" id="JACBPP010000003">
    <property type="protein sequence ID" value="KAF8003290.1"/>
    <property type="molecule type" value="Genomic_DNA"/>
</dbReference>
<dbReference type="AlphaFoldDB" id="A0A8H7GT72"/>
<dbReference type="InterPro" id="IPR019711">
    <property type="entry name" value="ATP_synth_F0_suH"/>
</dbReference>
<evidence type="ECO:0000313" key="1">
    <source>
        <dbReference type="EMBL" id="KAF8003290.1"/>
    </source>
</evidence>